<accession>A0A1U7YYK4</accession>
<dbReference type="OMA" id="MACHIPL"/>
<gene>
    <name evidence="2" type="primary">LOC104589173</name>
</gene>
<dbReference type="OrthoDB" id="1107534at2759"/>
<keyword evidence="1" id="KW-1185">Reference proteome</keyword>
<organism evidence="1 2">
    <name type="scientific">Nelumbo nucifera</name>
    <name type="common">Sacred lotus</name>
    <dbReference type="NCBI Taxonomy" id="4432"/>
    <lineage>
        <taxon>Eukaryota</taxon>
        <taxon>Viridiplantae</taxon>
        <taxon>Streptophyta</taxon>
        <taxon>Embryophyta</taxon>
        <taxon>Tracheophyta</taxon>
        <taxon>Spermatophyta</taxon>
        <taxon>Magnoliopsida</taxon>
        <taxon>Proteales</taxon>
        <taxon>Nelumbonaceae</taxon>
        <taxon>Nelumbo</taxon>
    </lineage>
</organism>
<evidence type="ECO:0000313" key="1">
    <source>
        <dbReference type="Proteomes" id="UP000189703"/>
    </source>
</evidence>
<evidence type="ECO:0000313" key="2">
    <source>
        <dbReference type="RefSeq" id="XP_010245694.1"/>
    </source>
</evidence>
<dbReference type="RefSeq" id="XP_010245694.1">
    <property type="nucleotide sequence ID" value="XM_010247392.2"/>
</dbReference>
<dbReference type="AlphaFoldDB" id="A0A1U7YYK4"/>
<dbReference type="FunCoup" id="A0A1U7YYK4">
    <property type="interactions" value="4"/>
</dbReference>
<reference evidence="2" key="1">
    <citation type="submission" date="2025-08" db="UniProtKB">
        <authorList>
            <consortium name="RefSeq"/>
        </authorList>
    </citation>
    <scope>IDENTIFICATION</scope>
</reference>
<dbReference type="PANTHER" id="PTHR37189:SF4">
    <property type="entry name" value="TRANSMEMBRANE PROTEIN"/>
    <property type="match status" value="1"/>
</dbReference>
<proteinExistence type="predicted"/>
<name>A0A1U7YYK4_NELNU</name>
<protein>
    <submittedName>
        <fullName evidence="2">Uncharacterized protein LOC104589173</fullName>
    </submittedName>
</protein>
<dbReference type="Proteomes" id="UP000189703">
    <property type="component" value="Unplaced"/>
</dbReference>
<sequence length="139" mass="15455">MLLNRGNGVLLAILLPMIWIWVMGLTECREIRPSGHGLTYQTTPTETETPEMKSFFGSSYSDDVVEKPEARNATDPWWRVAGVGAPMRLRAEGKSHEHMRNALLIASVVCAVLGVSLLTAAAFLYFTQFRGRPSMSNKQ</sequence>
<dbReference type="GeneID" id="104589173"/>
<dbReference type="KEGG" id="nnu:104589173"/>
<dbReference type="PANTHER" id="PTHR37189">
    <property type="entry name" value="CONCANAVALIN A-LIKE LECTIN/GLUCANASE DOMAIN-CONTAINING PROTEIN-RELATED"/>
    <property type="match status" value="1"/>
</dbReference>